<dbReference type="Proteomes" id="UP000268372">
    <property type="component" value="Unassembled WGS sequence"/>
</dbReference>
<evidence type="ECO:0000313" key="2">
    <source>
        <dbReference type="Proteomes" id="UP000268372"/>
    </source>
</evidence>
<reference evidence="1 2" key="1">
    <citation type="submission" date="2018-11" db="EMBL/GenBank/DDBJ databases">
        <title>Flavobacterium sp. nov., YIM 102796 draft genome.</title>
        <authorList>
            <person name="Li G."/>
            <person name="Jiang Y."/>
        </authorList>
    </citation>
    <scope>NUCLEOTIDE SEQUENCE [LARGE SCALE GENOMIC DNA]</scope>
    <source>
        <strain evidence="1 2">YIM 102796</strain>
    </source>
</reference>
<organism evidence="1 2">
    <name type="scientific">Paenimyroides viscosum</name>
    <dbReference type="NCBI Taxonomy" id="2488729"/>
    <lineage>
        <taxon>Bacteria</taxon>
        <taxon>Pseudomonadati</taxon>
        <taxon>Bacteroidota</taxon>
        <taxon>Flavobacteriia</taxon>
        <taxon>Flavobacteriales</taxon>
        <taxon>Flavobacteriaceae</taxon>
        <taxon>Paenimyroides</taxon>
    </lineage>
</organism>
<protein>
    <submittedName>
        <fullName evidence="1">Uncharacterized protein</fullName>
    </submittedName>
</protein>
<gene>
    <name evidence="1" type="ORF">EG242_12435</name>
</gene>
<comment type="caution">
    <text evidence="1">The sequence shown here is derived from an EMBL/GenBank/DDBJ whole genome shotgun (WGS) entry which is preliminary data.</text>
</comment>
<dbReference type="EMBL" id="RQTJ01000034">
    <property type="protein sequence ID" value="RRA91708.1"/>
    <property type="molecule type" value="Genomic_DNA"/>
</dbReference>
<name>A0A3P1ARS2_9FLAO</name>
<proteinExistence type="predicted"/>
<accession>A0A3P1ARS2</accession>
<evidence type="ECO:0000313" key="1">
    <source>
        <dbReference type="EMBL" id="RRA91708.1"/>
    </source>
</evidence>
<keyword evidence="2" id="KW-1185">Reference proteome</keyword>
<sequence length="49" mass="5274">MAVNAKKMFNKADNLVAVTGLTKSGGSETEDKPVGTIYRFYFSGISLTD</sequence>
<dbReference type="AlphaFoldDB" id="A0A3P1ARS2"/>
<dbReference type="OrthoDB" id="6659578at2"/>